<dbReference type="RefSeq" id="WP_145369315.1">
    <property type="nucleotide sequence ID" value="NZ_CP036275.1"/>
</dbReference>
<dbReference type="PROSITE" id="PS51257">
    <property type="entry name" value="PROKAR_LIPOPROTEIN"/>
    <property type="match status" value="1"/>
</dbReference>
<evidence type="ECO:0000313" key="2">
    <source>
        <dbReference type="EMBL" id="QDU37985.1"/>
    </source>
</evidence>
<dbReference type="EMBL" id="CP036275">
    <property type="protein sequence ID" value="QDU37985.1"/>
    <property type="molecule type" value="Genomic_DNA"/>
</dbReference>
<evidence type="ECO:0000256" key="1">
    <source>
        <dbReference type="SAM" id="MobiDB-lite"/>
    </source>
</evidence>
<dbReference type="OrthoDB" id="291697at2"/>
<protein>
    <recommendedName>
        <fullName evidence="4">Carboxypeptidase regulatory-like domain-containing protein</fullName>
    </recommendedName>
</protein>
<dbReference type="Proteomes" id="UP000320496">
    <property type="component" value="Chromosome"/>
</dbReference>
<keyword evidence="3" id="KW-1185">Reference proteome</keyword>
<proteinExistence type="predicted"/>
<reference evidence="2 3" key="1">
    <citation type="submission" date="2019-02" db="EMBL/GenBank/DDBJ databases">
        <title>Deep-cultivation of Planctomycetes and their phenomic and genomic characterization uncovers novel biology.</title>
        <authorList>
            <person name="Wiegand S."/>
            <person name="Jogler M."/>
            <person name="Boedeker C."/>
            <person name="Pinto D."/>
            <person name="Vollmers J."/>
            <person name="Rivas-Marin E."/>
            <person name="Kohn T."/>
            <person name="Peeters S.H."/>
            <person name="Heuer A."/>
            <person name="Rast P."/>
            <person name="Oberbeckmann S."/>
            <person name="Bunk B."/>
            <person name="Jeske O."/>
            <person name="Meyerdierks A."/>
            <person name="Storesund J.E."/>
            <person name="Kallscheuer N."/>
            <person name="Luecker S."/>
            <person name="Lage O.M."/>
            <person name="Pohl T."/>
            <person name="Merkel B.J."/>
            <person name="Hornburger P."/>
            <person name="Mueller R.-W."/>
            <person name="Bruemmer F."/>
            <person name="Labrenz M."/>
            <person name="Spormann A.M."/>
            <person name="Op den Camp H."/>
            <person name="Overmann J."/>
            <person name="Amann R."/>
            <person name="Jetten M.S.M."/>
            <person name="Mascher T."/>
            <person name="Medema M.H."/>
            <person name="Devos D.P."/>
            <person name="Kaster A.-K."/>
            <person name="Ovreas L."/>
            <person name="Rohde M."/>
            <person name="Galperin M.Y."/>
            <person name="Jogler C."/>
        </authorList>
    </citation>
    <scope>NUCLEOTIDE SEQUENCE [LARGE SCALE GENOMIC DNA]</scope>
    <source>
        <strain evidence="2 3">Mal4</strain>
    </source>
</reference>
<name>A0A517Z692_9PLAN</name>
<feature type="compositionally biased region" description="Polar residues" evidence="1">
    <location>
        <begin position="124"/>
        <end position="137"/>
    </location>
</feature>
<evidence type="ECO:0008006" key="4">
    <source>
        <dbReference type="Google" id="ProtNLM"/>
    </source>
</evidence>
<dbReference type="AlphaFoldDB" id="A0A517Z692"/>
<organism evidence="2 3">
    <name type="scientific">Maioricimonas rarisocia</name>
    <dbReference type="NCBI Taxonomy" id="2528026"/>
    <lineage>
        <taxon>Bacteria</taxon>
        <taxon>Pseudomonadati</taxon>
        <taxon>Planctomycetota</taxon>
        <taxon>Planctomycetia</taxon>
        <taxon>Planctomycetales</taxon>
        <taxon>Planctomycetaceae</taxon>
        <taxon>Maioricimonas</taxon>
    </lineage>
</organism>
<accession>A0A517Z692</accession>
<evidence type="ECO:0000313" key="3">
    <source>
        <dbReference type="Proteomes" id="UP000320496"/>
    </source>
</evidence>
<sequence>MRCFCLVLALMVTGCSSSPDDAPELVEYTGVVTLDGQPLGDAVVMFHPTQPGLNGAAGQTNADGEFSLVTGNRSGVTPGNYKVTVSRIVTKDGSPVSTDEGMDIEQLRMSGDASESIPDKYSALEQTQLTADITDSPETPPSFELTSS</sequence>
<dbReference type="Gene3D" id="2.60.40.1120">
    <property type="entry name" value="Carboxypeptidase-like, regulatory domain"/>
    <property type="match status" value="1"/>
</dbReference>
<dbReference type="KEGG" id="mri:Mal4_23040"/>
<gene>
    <name evidence="2" type="ORF">Mal4_23040</name>
</gene>
<feature type="region of interest" description="Disordered" evidence="1">
    <location>
        <begin position="109"/>
        <end position="148"/>
    </location>
</feature>